<feature type="region of interest" description="Disordered" evidence="1">
    <location>
        <begin position="196"/>
        <end position="218"/>
    </location>
</feature>
<reference evidence="2" key="1">
    <citation type="journal article" date="2020" name="Fungal Divers.">
        <title>Resolving the Mortierellaceae phylogeny through synthesis of multi-gene phylogenetics and phylogenomics.</title>
        <authorList>
            <person name="Vandepol N."/>
            <person name="Liber J."/>
            <person name="Desiro A."/>
            <person name="Na H."/>
            <person name="Kennedy M."/>
            <person name="Barry K."/>
            <person name="Grigoriev I.V."/>
            <person name="Miller A.N."/>
            <person name="O'Donnell K."/>
            <person name="Stajich J.E."/>
            <person name="Bonito G."/>
        </authorList>
    </citation>
    <scope>NUCLEOTIDE SEQUENCE</scope>
    <source>
        <strain evidence="2">KOD948</strain>
    </source>
</reference>
<proteinExistence type="predicted"/>
<dbReference type="OrthoDB" id="2438364at2759"/>
<protein>
    <recommendedName>
        <fullName evidence="4">DUF937 domain-containing protein</fullName>
    </recommendedName>
</protein>
<accession>A0A9P6U1V6</accession>
<keyword evidence="3" id="KW-1185">Reference proteome</keyword>
<name>A0A9P6U1V6_9FUNG</name>
<dbReference type="Proteomes" id="UP000726737">
    <property type="component" value="Unassembled WGS sequence"/>
</dbReference>
<evidence type="ECO:0000313" key="3">
    <source>
        <dbReference type="Proteomes" id="UP000726737"/>
    </source>
</evidence>
<organism evidence="2 3">
    <name type="scientific">Mortierella polycephala</name>
    <dbReference type="NCBI Taxonomy" id="41804"/>
    <lineage>
        <taxon>Eukaryota</taxon>
        <taxon>Fungi</taxon>
        <taxon>Fungi incertae sedis</taxon>
        <taxon>Mucoromycota</taxon>
        <taxon>Mortierellomycotina</taxon>
        <taxon>Mortierellomycetes</taxon>
        <taxon>Mortierellales</taxon>
        <taxon>Mortierellaceae</taxon>
        <taxon>Mortierella</taxon>
    </lineage>
</organism>
<comment type="caution">
    <text evidence="2">The sequence shown here is derived from an EMBL/GenBank/DDBJ whole genome shotgun (WGS) entry which is preliminary data.</text>
</comment>
<evidence type="ECO:0008006" key="4">
    <source>
        <dbReference type="Google" id="ProtNLM"/>
    </source>
</evidence>
<sequence>MDQLTPMLMSILEKQARPNVQQKITEQINTTKGDLKKDLPNTIMASIKGNDGNGGGNAMISQIIDSLGPNFMSRVTSVTNASIDTASEGMDALLTNGVINIAKKVLTQNSGDGQAGERGGFNFDFLKSGKEGMVNTTMAASAPVIKQVSDNMGNKLSSSIPASIGGAIQKMADEKGGAGGAIGMAAGLMSKFMGGDGPGDHSVSGGGDTRTVEASGGHTGGIQQMLQKLLAPKILLLLQPYMQKFEAQMRMSGRSGFED</sequence>
<evidence type="ECO:0000256" key="1">
    <source>
        <dbReference type="SAM" id="MobiDB-lite"/>
    </source>
</evidence>
<gene>
    <name evidence="2" type="ORF">BG011_005040</name>
</gene>
<dbReference type="EMBL" id="JAAAJA010000341">
    <property type="protein sequence ID" value="KAG0255599.1"/>
    <property type="molecule type" value="Genomic_DNA"/>
</dbReference>
<dbReference type="AlphaFoldDB" id="A0A9P6U1V6"/>
<evidence type="ECO:0000313" key="2">
    <source>
        <dbReference type="EMBL" id="KAG0255599.1"/>
    </source>
</evidence>